<keyword evidence="1" id="KW-0812">Transmembrane</keyword>
<reference evidence="2 3" key="1">
    <citation type="submission" date="2018-11" db="EMBL/GenBank/DDBJ databases">
        <authorList>
            <consortium name="Pathogen Informatics"/>
        </authorList>
    </citation>
    <scope>NUCLEOTIDE SEQUENCE [LARGE SCALE GENOMIC DNA]</scope>
</reference>
<evidence type="ECO:0000313" key="4">
    <source>
        <dbReference type="WBParaSite" id="HPBE_0002496901-mRNA-1"/>
    </source>
</evidence>
<reference evidence="4" key="2">
    <citation type="submission" date="2019-09" db="UniProtKB">
        <authorList>
            <consortium name="WormBaseParasite"/>
        </authorList>
    </citation>
    <scope>IDENTIFICATION</scope>
</reference>
<evidence type="ECO:0000313" key="2">
    <source>
        <dbReference type="EMBL" id="VDP48340.1"/>
    </source>
</evidence>
<protein>
    <submittedName>
        <fullName evidence="2 4">Uncharacterized protein</fullName>
    </submittedName>
</protein>
<accession>A0A3P8DZI7</accession>
<evidence type="ECO:0000256" key="1">
    <source>
        <dbReference type="SAM" id="Phobius"/>
    </source>
</evidence>
<proteinExistence type="predicted"/>
<gene>
    <name evidence="2" type="ORF">HPBE_LOCUS24970</name>
</gene>
<dbReference type="EMBL" id="UZAH01037156">
    <property type="protein sequence ID" value="VDP48340.1"/>
    <property type="molecule type" value="Genomic_DNA"/>
</dbReference>
<dbReference type="WBParaSite" id="HPBE_0002496901-mRNA-1">
    <property type="protein sequence ID" value="HPBE_0002496901-mRNA-1"/>
    <property type="gene ID" value="HPBE_0002496901"/>
</dbReference>
<keyword evidence="3" id="KW-1185">Reference proteome</keyword>
<name>A0A183GQJ9_HELPZ</name>
<feature type="transmembrane region" description="Helical" evidence="1">
    <location>
        <begin position="88"/>
        <end position="110"/>
    </location>
</feature>
<feature type="transmembrane region" description="Helical" evidence="1">
    <location>
        <begin position="248"/>
        <end position="267"/>
    </location>
</feature>
<dbReference type="Proteomes" id="UP000050761">
    <property type="component" value="Unassembled WGS sequence"/>
</dbReference>
<keyword evidence="1" id="KW-0472">Membrane</keyword>
<accession>A0A183GQJ9</accession>
<keyword evidence="1" id="KW-1133">Transmembrane helix</keyword>
<dbReference type="AlphaFoldDB" id="A0A183GQJ9"/>
<dbReference type="OrthoDB" id="207378at2759"/>
<sequence length="282" mass="31454">MAVSIAVTFYRAYMGSLPPAPLLTAEPVPFPLPVILLQSIYRDRIHPHKANSFQLFAVLLAVSATLAALFVVFSLLPFATSSVGHPLFLAFYAAFHRPLWATSLLSFLYLAHHGSFASAMATARDGHLEPSRRCALPCRCSGREYTIGLTSTLHLERISLRNAQFATDSEGFDLEVNVWKMKTDATDPCDRPAYEDPCHTTWLMTLERFRNSATASAGVDAHSQSPTSVEKWIHAILTWRIFSPLSKLTWIALVVAEPIILYFFSSLNRPSYATNWSTVIIY</sequence>
<organism evidence="3 4">
    <name type="scientific">Heligmosomoides polygyrus</name>
    <name type="common">Parasitic roundworm</name>
    <dbReference type="NCBI Taxonomy" id="6339"/>
    <lineage>
        <taxon>Eukaryota</taxon>
        <taxon>Metazoa</taxon>
        <taxon>Ecdysozoa</taxon>
        <taxon>Nematoda</taxon>
        <taxon>Chromadorea</taxon>
        <taxon>Rhabditida</taxon>
        <taxon>Rhabditina</taxon>
        <taxon>Rhabditomorpha</taxon>
        <taxon>Strongyloidea</taxon>
        <taxon>Heligmosomidae</taxon>
        <taxon>Heligmosomoides</taxon>
    </lineage>
</organism>
<evidence type="ECO:0000313" key="3">
    <source>
        <dbReference type="Proteomes" id="UP000050761"/>
    </source>
</evidence>
<feature type="transmembrane region" description="Helical" evidence="1">
    <location>
        <begin position="53"/>
        <end position="76"/>
    </location>
</feature>